<feature type="binding site" evidence="6">
    <location>
        <position position="109"/>
    </location>
    <ligand>
        <name>ATP</name>
        <dbReference type="ChEBI" id="CHEBI:30616"/>
    </ligand>
</feature>
<keyword evidence="1 6" id="KW-0816">Tricarboxylic acid cycle</keyword>
<dbReference type="RefSeq" id="WP_261496486.1">
    <property type="nucleotide sequence ID" value="NZ_JAOCQF010000002.1"/>
</dbReference>
<evidence type="ECO:0000256" key="2">
    <source>
        <dbReference type="ARBA" id="ARBA00022598"/>
    </source>
</evidence>
<dbReference type="InterPro" id="IPR013650">
    <property type="entry name" value="ATP-grasp_succ-CoA_synth-type"/>
</dbReference>
<feature type="binding site" evidence="6">
    <location>
        <position position="117"/>
    </location>
    <ligand>
        <name>ATP</name>
        <dbReference type="ChEBI" id="CHEBI:30616"/>
    </ligand>
</feature>
<comment type="cofactor">
    <cofactor evidence="6">
        <name>Mg(2+)</name>
        <dbReference type="ChEBI" id="CHEBI:18420"/>
    </cofactor>
    <text evidence="6">Binds 1 Mg(2+) ion per subunit.</text>
</comment>
<dbReference type="PROSITE" id="PS01217">
    <property type="entry name" value="SUCCINYL_COA_LIG_3"/>
    <property type="match status" value="1"/>
</dbReference>
<dbReference type="InterPro" id="IPR005811">
    <property type="entry name" value="SUCC_ACL_C"/>
</dbReference>
<protein>
    <recommendedName>
        <fullName evidence="6">Succinate--CoA ligase [ADP-forming] subunit beta</fullName>
        <ecNumber evidence="6">6.2.1.5</ecNumber>
    </recommendedName>
    <alternativeName>
        <fullName evidence="6">Succinyl-CoA synthetase subunit beta</fullName>
        <shortName evidence="6">SCS-beta</shortName>
    </alternativeName>
</protein>
<dbReference type="Gene3D" id="3.30.470.20">
    <property type="entry name" value="ATP-grasp fold, B domain"/>
    <property type="match status" value="1"/>
</dbReference>
<comment type="pathway">
    <text evidence="6">Carbohydrate metabolism; tricarboxylic acid cycle; succinate from succinyl-CoA (ligase route): step 1/1.</text>
</comment>
<dbReference type="InterPro" id="IPR017866">
    <property type="entry name" value="Succ-CoA_synthase_bsu_CS"/>
</dbReference>
<dbReference type="Pfam" id="PF08442">
    <property type="entry name" value="ATP-grasp_2"/>
    <property type="match status" value="1"/>
</dbReference>
<comment type="function">
    <text evidence="6">Succinyl-CoA synthetase functions in the citric acid cycle (TCA), coupling the hydrolysis of succinyl-CoA to the synthesis of either ATP or GTP and thus represents the only step of substrate-level phosphorylation in the TCA. The beta subunit provides nucleotide specificity of the enzyme and binds the substrate succinate, while the binding sites for coenzyme A and phosphate are found in the alpha subunit.</text>
</comment>
<dbReference type="InterPro" id="IPR011761">
    <property type="entry name" value="ATP-grasp"/>
</dbReference>
<comment type="subunit">
    <text evidence="6">Heterotetramer of two alpha and two beta subunits.</text>
</comment>
<dbReference type="NCBIfam" id="TIGR01016">
    <property type="entry name" value="sucCoAbeta"/>
    <property type="match status" value="1"/>
</dbReference>
<keyword evidence="6 7" id="KW-0067">ATP-binding</keyword>
<accession>A0ABT2NRA8</accession>
<evidence type="ECO:0000256" key="3">
    <source>
        <dbReference type="ARBA" id="ARBA00022723"/>
    </source>
</evidence>
<evidence type="ECO:0000313" key="10">
    <source>
        <dbReference type="Proteomes" id="UP001205601"/>
    </source>
</evidence>
<dbReference type="HAMAP" id="MF_00558">
    <property type="entry name" value="Succ_CoA_beta"/>
    <property type="match status" value="1"/>
</dbReference>
<dbReference type="EC" id="6.2.1.5" evidence="6"/>
<dbReference type="InterPro" id="IPR013815">
    <property type="entry name" value="ATP_grasp_subdomain_1"/>
</dbReference>
<keyword evidence="3 6" id="KW-0479">Metal-binding</keyword>
<dbReference type="InterPro" id="IPR016102">
    <property type="entry name" value="Succinyl-CoA_synth-like"/>
</dbReference>
<sequence length="397" mass="42428">MNIHEYQAKALLRSYGAPVSDGRAVLRAEEAKTAAGELDGPLWVVKAQIHAGGRGKGRFKETEAGEKGGVRIARSVEEAANEARKMLGRTLVTHQTGPAGKQVNRIYIEDGSDIAKEFYLALLVDRQTSRIAFVCSTEGGMDIEEVAAKTPEKILSFSVDPASGLSDFHGRRVAFALGLSGAQVKQCVALVRTLYRLFADKDMEMLEINPLILGTDGTLKCLDAKMGFDNNALYRQADILALRDETEEDPKELAASKFDLNYIALDGEIGCMVNGAGLAMATMDIIKLYGAEPANFLDVGGGATKEKVTEAFKIITSDPNVKGILVNIFGGIMRCDIIAEGIIAAVKEVGLKVPLVVRLEGTNVEKGKEIIATSGLNVIAGDNLSDAAEKIVKAVKG</sequence>
<dbReference type="GO" id="GO:0004775">
    <property type="term" value="F:succinate-CoA ligase (ADP-forming) activity"/>
    <property type="evidence" value="ECO:0007669"/>
    <property type="project" value="UniProtKB-EC"/>
</dbReference>
<evidence type="ECO:0000256" key="6">
    <source>
        <dbReference type="HAMAP-Rule" id="MF_00558"/>
    </source>
</evidence>
<dbReference type="Proteomes" id="UP001205601">
    <property type="component" value="Unassembled WGS sequence"/>
</dbReference>
<comment type="catalytic activity">
    <reaction evidence="6">
        <text>succinate + ATP + CoA = succinyl-CoA + ADP + phosphate</text>
        <dbReference type="Rhea" id="RHEA:17661"/>
        <dbReference type="ChEBI" id="CHEBI:30031"/>
        <dbReference type="ChEBI" id="CHEBI:30616"/>
        <dbReference type="ChEBI" id="CHEBI:43474"/>
        <dbReference type="ChEBI" id="CHEBI:57287"/>
        <dbReference type="ChEBI" id="CHEBI:57292"/>
        <dbReference type="ChEBI" id="CHEBI:456216"/>
        <dbReference type="EC" id="6.2.1.5"/>
    </reaction>
</comment>
<dbReference type="PIRSF" id="PIRSF001554">
    <property type="entry name" value="SucCS_beta"/>
    <property type="match status" value="1"/>
</dbReference>
<dbReference type="SUPFAM" id="SSF52210">
    <property type="entry name" value="Succinyl-CoA synthetase domains"/>
    <property type="match status" value="1"/>
</dbReference>
<dbReference type="Gene3D" id="3.40.50.261">
    <property type="entry name" value="Succinyl-CoA synthetase domains"/>
    <property type="match status" value="1"/>
</dbReference>
<evidence type="ECO:0000256" key="1">
    <source>
        <dbReference type="ARBA" id="ARBA00022532"/>
    </source>
</evidence>
<feature type="binding site" evidence="6">
    <location>
        <position position="209"/>
    </location>
    <ligand>
        <name>Mg(2+)</name>
        <dbReference type="ChEBI" id="CHEBI:18420"/>
    </ligand>
</feature>
<reference evidence="10" key="1">
    <citation type="submission" date="2023-07" db="EMBL/GenBank/DDBJ databases">
        <title>Defluviimonas sediminis sp. nov., isolated from mangrove sediment.</title>
        <authorList>
            <person name="Liu L."/>
            <person name="Li J."/>
            <person name="Huang Y."/>
            <person name="Pan J."/>
            <person name="Li M."/>
        </authorList>
    </citation>
    <scope>NUCLEOTIDE SEQUENCE [LARGE SCALE GENOMIC DNA]</scope>
    <source>
        <strain evidence="10">FT324</strain>
    </source>
</reference>
<dbReference type="InterPro" id="IPR005809">
    <property type="entry name" value="Succ_CoA_ligase-like_bsu"/>
</dbReference>
<dbReference type="PANTHER" id="PTHR11815">
    <property type="entry name" value="SUCCINYL-COA SYNTHETASE BETA CHAIN"/>
    <property type="match status" value="1"/>
</dbReference>
<name>A0ABT2NRA8_9RHOB</name>
<feature type="binding site" evidence="6">
    <location>
        <position position="112"/>
    </location>
    <ligand>
        <name>ATP</name>
        <dbReference type="ChEBI" id="CHEBI:30616"/>
    </ligand>
</feature>
<comment type="similarity">
    <text evidence="6">Belongs to the succinate/malate CoA ligase beta subunit family.</text>
</comment>
<dbReference type="Pfam" id="PF00549">
    <property type="entry name" value="Ligase_CoA"/>
    <property type="match status" value="1"/>
</dbReference>
<evidence type="ECO:0000256" key="4">
    <source>
        <dbReference type="ARBA" id="ARBA00022741"/>
    </source>
</evidence>
<feature type="binding site" evidence="6">
    <location>
        <position position="274"/>
    </location>
    <ligand>
        <name>substrate</name>
        <note>ligand shared with subunit alpha</note>
    </ligand>
</feature>
<dbReference type="SUPFAM" id="SSF56059">
    <property type="entry name" value="Glutathione synthetase ATP-binding domain-like"/>
    <property type="match status" value="1"/>
</dbReference>
<dbReference type="EMBL" id="JAOCQF010000002">
    <property type="protein sequence ID" value="MCT8330628.1"/>
    <property type="molecule type" value="Genomic_DNA"/>
</dbReference>
<feature type="binding site" evidence="6">
    <location>
        <begin position="331"/>
        <end position="333"/>
    </location>
    <ligand>
        <name>substrate</name>
        <note>ligand shared with subunit alpha</note>
    </ligand>
</feature>
<evidence type="ECO:0000313" key="9">
    <source>
        <dbReference type="EMBL" id="MCT8330628.1"/>
    </source>
</evidence>
<dbReference type="PROSITE" id="PS50975">
    <property type="entry name" value="ATP_GRASP"/>
    <property type="match status" value="1"/>
</dbReference>
<evidence type="ECO:0000256" key="5">
    <source>
        <dbReference type="ARBA" id="ARBA00022842"/>
    </source>
</evidence>
<organism evidence="9 10">
    <name type="scientific">Albidovulum sediminis</name>
    <dbReference type="NCBI Taxonomy" id="3066345"/>
    <lineage>
        <taxon>Bacteria</taxon>
        <taxon>Pseudomonadati</taxon>
        <taxon>Pseudomonadota</taxon>
        <taxon>Alphaproteobacteria</taxon>
        <taxon>Rhodobacterales</taxon>
        <taxon>Paracoccaceae</taxon>
        <taxon>Albidovulum</taxon>
    </lineage>
</organism>
<feature type="binding site" evidence="6">
    <location>
        <position position="223"/>
    </location>
    <ligand>
        <name>Mg(2+)</name>
        <dbReference type="ChEBI" id="CHEBI:18420"/>
    </ligand>
</feature>
<dbReference type="PANTHER" id="PTHR11815:SF10">
    <property type="entry name" value="SUCCINATE--COA LIGASE [GDP-FORMING] SUBUNIT BETA, MITOCHONDRIAL"/>
    <property type="match status" value="1"/>
</dbReference>
<dbReference type="Gene3D" id="3.30.1490.20">
    <property type="entry name" value="ATP-grasp fold, A domain"/>
    <property type="match status" value="1"/>
</dbReference>
<comment type="catalytic activity">
    <reaction evidence="6">
        <text>GTP + succinate + CoA = succinyl-CoA + GDP + phosphate</text>
        <dbReference type="Rhea" id="RHEA:22120"/>
        <dbReference type="ChEBI" id="CHEBI:30031"/>
        <dbReference type="ChEBI" id="CHEBI:37565"/>
        <dbReference type="ChEBI" id="CHEBI:43474"/>
        <dbReference type="ChEBI" id="CHEBI:57287"/>
        <dbReference type="ChEBI" id="CHEBI:57292"/>
        <dbReference type="ChEBI" id="CHEBI:58189"/>
    </reaction>
</comment>
<feature type="domain" description="ATP-grasp" evidence="8">
    <location>
        <begin position="9"/>
        <end position="239"/>
    </location>
</feature>
<proteinExistence type="inferred from homology"/>
<keyword evidence="10" id="KW-1185">Reference proteome</keyword>
<dbReference type="NCBIfam" id="NF001913">
    <property type="entry name" value="PRK00696.1"/>
    <property type="match status" value="1"/>
</dbReference>
<evidence type="ECO:0000259" key="8">
    <source>
        <dbReference type="PROSITE" id="PS50975"/>
    </source>
</evidence>
<keyword evidence="5 6" id="KW-0460">Magnesium</keyword>
<feature type="binding site" evidence="6">
    <location>
        <position position="46"/>
    </location>
    <ligand>
        <name>ATP</name>
        <dbReference type="ChEBI" id="CHEBI:30616"/>
    </ligand>
</feature>
<keyword evidence="2 6" id="KW-0436">Ligase</keyword>
<feature type="binding site" evidence="6">
    <location>
        <begin position="53"/>
        <end position="55"/>
    </location>
    <ligand>
        <name>ATP</name>
        <dbReference type="ChEBI" id="CHEBI:30616"/>
    </ligand>
</feature>
<comment type="caution">
    <text evidence="9">The sequence shown here is derived from an EMBL/GenBank/DDBJ whole genome shotgun (WGS) entry which is preliminary data.</text>
</comment>
<gene>
    <name evidence="6 9" type="primary">sucC</name>
    <name evidence="9" type="ORF">N5I32_13970</name>
</gene>
<evidence type="ECO:0000256" key="7">
    <source>
        <dbReference type="PROSITE-ProRule" id="PRU00409"/>
    </source>
</evidence>
<keyword evidence="4 6" id="KW-0547">Nucleotide-binding</keyword>